<dbReference type="EMBL" id="CAJJDP010000164">
    <property type="protein sequence ID" value="CAD8213482.1"/>
    <property type="molecule type" value="Genomic_DNA"/>
</dbReference>
<dbReference type="OrthoDB" id="302602at2759"/>
<evidence type="ECO:0000313" key="1">
    <source>
        <dbReference type="EMBL" id="CAD8213482.1"/>
    </source>
</evidence>
<keyword evidence="2" id="KW-1185">Reference proteome</keyword>
<sequence length="570" mass="66778">MNETDLLRGKREQFHTEIRRNQLEKIFNLKRKVSNCDSQLSDYYAQSMQQMGKIKLLDLLILINEKVSKPIVEMVQNDLGFQLCKLLNLNELYSNWDLFKNILTYLNTLVLLPDEHLHCYPKFNDMLISFSQLFILLEAEIFRQGLCIKGNDQNCPLEAGYDEISRLSYSFIKVDQILMYSSTTFEARGELLKSKLFTHSICHAFHNQMDNCVLELHLQLIASLLQDLYKQDNDCRKHAEVFIKPVCTALSTKNLDKLNYLLQIMLNLTFVGMHNGYINQIFKFNGALELMQILNEGFNDQLTLRILAEIASQSPAHIEILIKNGLLLQLKLKLCSNNKLVQNQALWVLEYCICGGKQFYDVIFLQTDITNYVIQLLDSQDEQIQVQACFTLCAYFQKGNYQQTLQLCQSKIHIKVFQFLCLQNVELKQAILETIVEILNKETWHSSQYVLMQQADRENLRYILERLDEDQSIFSMINNYDTDDEQFFNFQFEAPQKGLLDDQNSNDFWFKVSHLVHQKVISNYPTMRRSLSVGNKNIIELKRQNQFKYFLKYVAEKKICSDNLQSTTKK</sequence>
<accession>A0A8S1YPH3</accession>
<comment type="caution">
    <text evidence="1">The sequence shown here is derived from an EMBL/GenBank/DDBJ whole genome shotgun (WGS) entry which is preliminary data.</text>
</comment>
<organism evidence="1 2">
    <name type="scientific">Paramecium octaurelia</name>
    <dbReference type="NCBI Taxonomy" id="43137"/>
    <lineage>
        <taxon>Eukaryota</taxon>
        <taxon>Sar</taxon>
        <taxon>Alveolata</taxon>
        <taxon>Ciliophora</taxon>
        <taxon>Intramacronucleata</taxon>
        <taxon>Oligohymenophorea</taxon>
        <taxon>Peniculida</taxon>
        <taxon>Parameciidae</taxon>
        <taxon>Paramecium</taxon>
    </lineage>
</organism>
<proteinExistence type="predicted"/>
<protein>
    <recommendedName>
        <fullName evidence="3">Importin subunit alpha</fullName>
    </recommendedName>
</protein>
<name>A0A8S1YPH3_PAROT</name>
<gene>
    <name evidence="1" type="ORF">POCTA_138.1.T1620023</name>
</gene>
<dbReference type="AlphaFoldDB" id="A0A8S1YPH3"/>
<reference evidence="1" key="1">
    <citation type="submission" date="2021-01" db="EMBL/GenBank/DDBJ databases">
        <authorList>
            <consortium name="Genoscope - CEA"/>
            <person name="William W."/>
        </authorList>
    </citation>
    <scope>NUCLEOTIDE SEQUENCE</scope>
</reference>
<evidence type="ECO:0008006" key="3">
    <source>
        <dbReference type="Google" id="ProtNLM"/>
    </source>
</evidence>
<dbReference type="Proteomes" id="UP000683925">
    <property type="component" value="Unassembled WGS sequence"/>
</dbReference>
<dbReference type="OMA" id="IKPVCTA"/>
<evidence type="ECO:0000313" key="2">
    <source>
        <dbReference type="Proteomes" id="UP000683925"/>
    </source>
</evidence>